<dbReference type="STRING" id="1121865.OMW_00764"/>
<evidence type="ECO:0000313" key="1">
    <source>
        <dbReference type="EMBL" id="EOW87396.1"/>
    </source>
</evidence>
<accession>S0KRD0</accession>
<protein>
    <submittedName>
        <fullName evidence="1">Uncharacterized protein</fullName>
    </submittedName>
</protein>
<dbReference type="Proteomes" id="UP000014113">
    <property type="component" value="Unassembled WGS sequence"/>
</dbReference>
<organism evidence="1 2">
    <name type="scientific">Enterococcus columbae DSM 7374 = ATCC 51263</name>
    <dbReference type="NCBI Taxonomy" id="1121865"/>
    <lineage>
        <taxon>Bacteria</taxon>
        <taxon>Bacillati</taxon>
        <taxon>Bacillota</taxon>
        <taxon>Bacilli</taxon>
        <taxon>Lactobacillales</taxon>
        <taxon>Enterococcaceae</taxon>
        <taxon>Enterococcus</taxon>
    </lineage>
</organism>
<comment type="caution">
    <text evidence="1">The sequence shown here is derived from an EMBL/GenBank/DDBJ whole genome shotgun (WGS) entry which is preliminary data.</text>
</comment>
<evidence type="ECO:0000313" key="2">
    <source>
        <dbReference type="Proteomes" id="UP000014113"/>
    </source>
</evidence>
<proteinExistence type="predicted"/>
<dbReference type="AlphaFoldDB" id="S0KRD0"/>
<dbReference type="EMBL" id="ASWJ01000003">
    <property type="protein sequence ID" value="EOW87396.1"/>
    <property type="molecule type" value="Genomic_DNA"/>
</dbReference>
<keyword evidence="2" id="KW-1185">Reference proteome</keyword>
<gene>
    <name evidence="1" type="ORF">I568_00440</name>
</gene>
<name>S0KRD0_9ENTE</name>
<reference evidence="1 2" key="1">
    <citation type="submission" date="2013-03" db="EMBL/GenBank/DDBJ databases">
        <title>The Genome Sequence of Enterococcus columbae ATCC_51263 (PacBio/Illumina hybrid assembly).</title>
        <authorList>
            <consortium name="The Broad Institute Genomics Platform"/>
            <consortium name="The Broad Institute Genome Sequencing Center for Infectious Disease"/>
            <person name="Earl A."/>
            <person name="Russ C."/>
            <person name="Gilmore M."/>
            <person name="Surin D."/>
            <person name="Walker B."/>
            <person name="Young S."/>
            <person name="Zeng Q."/>
            <person name="Gargeya S."/>
            <person name="Fitzgerald M."/>
            <person name="Haas B."/>
            <person name="Abouelleil A."/>
            <person name="Allen A.W."/>
            <person name="Alvarado L."/>
            <person name="Arachchi H.M."/>
            <person name="Berlin A.M."/>
            <person name="Chapman S.B."/>
            <person name="Gainer-Dewar J."/>
            <person name="Goldberg J."/>
            <person name="Griggs A."/>
            <person name="Gujja S."/>
            <person name="Hansen M."/>
            <person name="Howarth C."/>
            <person name="Imamovic A."/>
            <person name="Ireland A."/>
            <person name="Larimer J."/>
            <person name="McCowan C."/>
            <person name="Murphy C."/>
            <person name="Pearson M."/>
            <person name="Poon T.W."/>
            <person name="Priest M."/>
            <person name="Roberts A."/>
            <person name="Saif S."/>
            <person name="Shea T."/>
            <person name="Sisk P."/>
            <person name="Sykes S."/>
            <person name="Wortman J."/>
            <person name="Nusbaum C."/>
            <person name="Birren B."/>
        </authorList>
    </citation>
    <scope>NUCLEOTIDE SEQUENCE [LARGE SCALE GENOMIC DNA]</scope>
    <source>
        <strain evidence="1 2">ATCC 51263</strain>
    </source>
</reference>
<sequence>MNRATAMKKIKERLRNFRYIYKEERTQINEIHLTFKMDSNCYELQSSMLFEENWLDILTFISPRVVKLDYDELEYIDILKTINFINWVSKSSCGRMYLDDYEDIAISLRFTYDWVEKYPDIVISEFETTIQYYEDLFTIILDVANGKKDYYEAKTFITEMWKL</sequence>
<dbReference type="RefSeq" id="WP_016182927.1">
    <property type="nucleotide sequence ID" value="NZ_JXKI01000049.1"/>
</dbReference>
<dbReference type="OrthoDB" id="3035245at2"/>